<dbReference type="Proteomes" id="UP000681967">
    <property type="component" value="Unassembled WGS sequence"/>
</dbReference>
<dbReference type="EMBL" id="CAJOBI010184388">
    <property type="protein sequence ID" value="CAF4938377.1"/>
    <property type="molecule type" value="Genomic_DNA"/>
</dbReference>
<comment type="subcellular location">
    <subcellularLocation>
        <location evidence="1">Nucleus</location>
    </subcellularLocation>
</comment>
<dbReference type="EMBL" id="CAJOBJ010182294">
    <property type="protein sequence ID" value="CAF4922842.1"/>
    <property type="molecule type" value="Genomic_DNA"/>
</dbReference>
<protein>
    <recommendedName>
        <fullName evidence="9">SET domain-containing protein</fullName>
    </recommendedName>
</protein>
<reference evidence="7" key="1">
    <citation type="submission" date="2021-02" db="EMBL/GenBank/DDBJ databases">
        <authorList>
            <person name="Nowell W R."/>
        </authorList>
    </citation>
    <scope>NUCLEOTIDE SEQUENCE</scope>
</reference>
<evidence type="ECO:0000313" key="5">
    <source>
        <dbReference type="EMBL" id="CAF4922842.1"/>
    </source>
</evidence>
<dbReference type="InterPro" id="IPR046341">
    <property type="entry name" value="SET_dom_sf"/>
</dbReference>
<organism evidence="7 8">
    <name type="scientific">Rotaria magnacalcarata</name>
    <dbReference type="NCBI Taxonomy" id="392030"/>
    <lineage>
        <taxon>Eukaryota</taxon>
        <taxon>Metazoa</taxon>
        <taxon>Spiralia</taxon>
        <taxon>Gnathifera</taxon>
        <taxon>Rotifera</taxon>
        <taxon>Eurotatoria</taxon>
        <taxon>Bdelloidea</taxon>
        <taxon>Philodinida</taxon>
        <taxon>Philodinidae</taxon>
        <taxon>Rotaria</taxon>
    </lineage>
</organism>
<dbReference type="EMBL" id="CAJOBH010081196">
    <property type="protein sequence ID" value="CAF4517939.1"/>
    <property type="molecule type" value="Genomic_DNA"/>
</dbReference>
<dbReference type="Gene3D" id="2.170.270.10">
    <property type="entry name" value="SET domain"/>
    <property type="match status" value="1"/>
</dbReference>
<comment type="caution">
    <text evidence="7">The sequence shown here is derived from an EMBL/GenBank/DDBJ whole genome shotgun (WGS) entry which is preliminary data.</text>
</comment>
<dbReference type="SUPFAM" id="SSF82199">
    <property type="entry name" value="SET domain"/>
    <property type="match status" value="1"/>
</dbReference>
<evidence type="ECO:0008006" key="9">
    <source>
        <dbReference type="Google" id="ProtNLM"/>
    </source>
</evidence>
<evidence type="ECO:0000313" key="8">
    <source>
        <dbReference type="Proteomes" id="UP000681720"/>
    </source>
</evidence>
<evidence type="ECO:0000313" key="3">
    <source>
        <dbReference type="EMBL" id="CAF4517939.1"/>
    </source>
</evidence>
<accession>A0A8S3D4X1</accession>
<evidence type="ECO:0000313" key="4">
    <source>
        <dbReference type="EMBL" id="CAF4633071.1"/>
    </source>
</evidence>
<sequence length="80" mass="9085">GIYECNGKCKCDSRCTNRCVQFGLNTLLQIYHTSEKGWGVRTLYDLPAGTFLSFYSGEILNDEDANRRGLEKTMGDVYFT</sequence>
<gene>
    <name evidence="3" type="ORF">BYL167_LOCUS36773</name>
    <name evidence="4" type="ORF">BYL167_LOCUS41448</name>
    <name evidence="5" type="ORF">GIL414_LOCUS52906</name>
    <name evidence="7" type="ORF">GIL414_LOCUS54219</name>
    <name evidence="6" type="ORF">SMN809_LOCUS53516</name>
</gene>
<keyword evidence="2" id="KW-0539">Nucleus</keyword>
<evidence type="ECO:0000313" key="7">
    <source>
        <dbReference type="EMBL" id="CAF4949051.1"/>
    </source>
</evidence>
<evidence type="ECO:0000313" key="6">
    <source>
        <dbReference type="EMBL" id="CAF4938377.1"/>
    </source>
</evidence>
<dbReference type="PANTHER" id="PTHR46024:SF1">
    <property type="entry name" value="HISTONE-LYSINE N-METHYLTRANSFERASE EGGLESS"/>
    <property type="match status" value="1"/>
</dbReference>
<evidence type="ECO:0000256" key="2">
    <source>
        <dbReference type="ARBA" id="ARBA00023242"/>
    </source>
</evidence>
<dbReference type="EMBL" id="CAJOBJ010189683">
    <property type="protein sequence ID" value="CAF4949051.1"/>
    <property type="molecule type" value="Genomic_DNA"/>
</dbReference>
<feature type="non-terminal residue" evidence="7">
    <location>
        <position position="1"/>
    </location>
</feature>
<dbReference type="GO" id="GO:0010629">
    <property type="term" value="P:negative regulation of gene expression"/>
    <property type="evidence" value="ECO:0007669"/>
    <property type="project" value="TreeGrafter"/>
</dbReference>
<dbReference type="Proteomes" id="UP000676336">
    <property type="component" value="Unassembled WGS sequence"/>
</dbReference>
<evidence type="ECO:0000256" key="1">
    <source>
        <dbReference type="ARBA" id="ARBA00004123"/>
    </source>
</evidence>
<name>A0A8S3D4X1_9BILA</name>
<dbReference type="Proteomes" id="UP000681720">
    <property type="component" value="Unassembled WGS sequence"/>
</dbReference>
<dbReference type="GO" id="GO:0005634">
    <property type="term" value="C:nucleus"/>
    <property type="evidence" value="ECO:0007669"/>
    <property type="project" value="UniProtKB-SubCell"/>
</dbReference>
<dbReference type="AlphaFoldDB" id="A0A8S3D4X1"/>
<dbReference type="GO" id="GO:0046974">
    <property type="term" value="F:histone H3K9 methyltransferase activity"/>
    <property type="evidence" value="ECO:0007669"/>
    <property type="project" value="TreeGrafter"/>
</dbReference>
<feature type="non-terminal residue" evidence="7">
    <location>
        <position position="80"/>
    </location>
</feature>
<proteinExistence type="predicted"/>
<dbReference type="EMBL" id="CAJOBH010105167">
    <property type="protein sequence ID" value="CAF4633071.1"/>
    <property type="molecule type" value="Genomic_DNA"/>
</dbReference>
<dbReference type="GO" id="GO:0070828">
    <property type="term" value="P:heterochromatin organization"/>
    <property type="evidence" value="ECO:0007669"/>
    <property type="project" value="TreeGrafter"/>
</dbReference>
<dbReference type="PANTHER" id="PTHR46024">
    <property type="entry name" value="HISTONE-LYSINE N-METHYLTRANSFERASE EGGLESS"/>
    <property type="match status" value="1"/>
</dbReference>
<dbReference type="InterPro" id="IPR051516">
    <property type="entry name" value="SETDB_methyltransferase"/>
</dbReference>